<dbReference type="Gene3D" id="3.20.20.410">
    <property type="entry name" value="Protein of unknown function UPF0759"/>
    <property type="match status" value="1"/>
</dbReference>
<evidence type="ECO:0000313" key="1">
    <source>
        <dbReference type="EMBL" id="ABW01961.1"/>
    </source>
</evidence>
<reference evidence="1 2" key="1">
    <citation type="submission" date="2007-10" db="EMBL/GenBank/DDBJ databases">
        <title>Complete sequence of Caldivirga maquilingensis IC-167.</title>
        <authorList>
            <consortium name="US DOE Joint Genome Institute"/>
            <person name="Copeland A."/>
            <person name="Lucas S."/>
            <person name="Lapidus A."/>
            <person name="Barry K."/>
            <person name="Glavina del Rio T."/>
            <person name="Dalin E."/>
            <person name="Tice H."/>
            <person name="Pitluck S."/>
            <person name="Saunders E."/>
            <person name="Brettin T."/>
            <person name="Bruce D."/>
            <person name="Detter J.C."/>
            <person name="Han C."/>
            <person name="Schmutz J."/>
            <person name="Larimer F."/>
            <person name="Land M."/>
            <person name="Hauser L."/>
            <person name="Kyrpides N."/>
            <person name="Ivanova N."/>
            <person name="Biddle J.F."/>
            <person name="Zhang Z."/>
            <person name="Fitz-Gibbon S.T."/>
            <person name="Lowe T.M."/>
            <person name="Saltikov C."/>
            <person name="House C.H."/>
            <person name="Richardson P."/>
        </authorList>
    </citation>
    <scope>NUCLEOTIDE SEQUENCE [LARGE SCALE GENOMIC DNA]</scope>
    <source>
        <strain evidence="2">ATCC 700844 / DSM 13496 / JCM 10307 / IC-167</strain>
    </source>
</reference>
<organism evidence="1 2">
    <name type="scientific">Caldivirga maquilingensis (strain ATCC 700844 / DSM 13496 / JCM 10307 / IC-167)</name>
    <dbReference type="NCBI Taxonomy" id="397948"/>
    <lineage>
        <taxon>Archaea</taxon>
        <taxon>Thermoproteota</taxon>
        <taxon>Thermoprotei</taxon>
        <taxon>Thermoproteales</taxon>
        <taxon>Thermoproteaceae</taxon>
        <taxon>Caldivirga</taxon>
    </lineage>
</organism>
<keyword evidence="2" id="KW-1185">Reference proteome</keyword>
<dbReference type="KEGG" id="cma:Cmaq_1134"/>
<dbReference type="Pfam" id="PF01904">
    <property type="entry name" value="DUF72"/>
    <property type="match status" value="1"/>
</dbReference>
<proteinExistence type="predicted"/>
<dbReference type="InterPro" id="IPR002763">
    <property type="entry name" value="DUF72"/>
</dbReference>
<protein>
    <recommendedName>
        <fullName evidence="3">DUF72 domain-containing protein</fullName>
    </recommendedName>
</protein>
<dbReference type="GeneID" id="5708888"/>
<dbReference type="OrthoDB" id="35747at2157"/>
<dbReference type="PANTHER" id="PTHR30348">
    <property type="entry name" value="UNCHARACTERIZED PROTEIN YECE"/>
    <property type="match status" value="1"/>
</dbReference>
<evidence type="ECO:0008006" key="3">
    <source>
        <dbReference type="Google" id="ProtNLM"/>
    </source>
</evidence>
<gene>
    <name evidence="1" type="ordered locus">Cmaq_1134</name>
</gene>
<dbReference type="InterPro" id="IPR036520">
    <property type="entry name" value="UPF0759_sf"/>
</dbReference>
<dbReference type="RefSeq" id="WP_012186180.1">
    <property type="nucleotide sequence ID" value="NC_009954.1"/>
</dbReference>
<name>A8MDV5_CALMQ</name>
<dbReference type="eggNOG" id="arCOG04291">
    <property type="taxonomic scope" value="Archaea"/>
</dbReference>
<sequence length="231" mass="26927">MEIYVGTSGWLYDWNKGRSLDWYVKYSGLNAVELNSSFYRLPKPTMVNSWASKASALRWSIKAYRYISHVAKLSGNAPEWWRKMIELFKPLNNSIDFYLIQLPPSFKYSSDNLSRLHDFISEIGGGERIAVEFRERGWFNDSVVNSINELEVTMVSIDSPEIKWIGSSNGVVYLRMHGRSNWYFHNYSEGELIEVAKVIKSLNPIKVYVFFNNDHWMLENAKAMLSILRNL</sequence>
<evidence type="ECO:0000313" key="2">
    <source>
        <dbReference type="Proteomes" id="UP000001137"/>
    </source>
</evidence>
<dbReference type="Proteomes" id="UP000001137">
    <property type="component" value="Chromosome"/>
</dbReference>
<dbReference type="EMBL" id="CP000852">
    <property type="protein sequence ID" value="ABW01961.1"/>
    <property type="molecule type" value="Genomic_DNA"/>
</dbReference>
<dbReference type="AlphaFoldDB" id="A8MDV5"/>
<dbReference type="HOGENOM" id="CLU_046519_0_1_2"/>
<accession>A8MDV5</accession>
<dbReference type="STRING" id="397948.Cmaq_1134"/>
<dbReference type="PANTHER" id="PTHR30348:SF4">
    <property type="entry name" value="DUF72 DOMAIN-CONTAINING PROTEIN"/>
    <property type="match status" value="1"/>
</dbReference>
<dbReference type="SUPFAM" id="SSF117396">
    <property type="entry name" value="TM1631-like"/>
    <property type="match status" value="1"/>
</dbReference>